<dbReference type="NCBIfam" id="TIGR02602">
    <property type="entry name" value="8TM_EpsH"/>
    <property type="match status" value="1"/>
</dbReference>
<keyword evidence="7 8" id="KW-0472">Membrane</keyword>
<dbReference type="InterPro" id="IPR017540">
    <property type="entry name" value="Exosortase-1"/>
</dbReference>
<comment type="subcellular location">
    <subcellularLocation>
        <location evidence="1">Cell membrane</location>
        <topology evidence="1">Multi-pass membrane protein</topology>
    </subcellularLocation>
</comment>
<dbReference type="InterPro" id="IPR019127">
    <property type="entry name" value="Exosortase"/>
</dbReference>
<dbReference type="InterPro" id="IPR013426">
    <property type="entry name" value="EpsH-like"/>
</dbReference>
<evidence type="ECO:0000256" key="7">
    <source>
        <dbReference type="ARBA" id="ARBA00023136"/>
    </source>
</evidence>
<dbReference type="InterPro" id="IPR014263">
    <property type="entry name" value="Methanolan_biosynth_EpsI"/>
</dbReference>
<keyword evidence="2" id="KW-1003">Cell membrane</keyword>
<accession>A0A844Z886</accession>
<keyword evidence="5 10" id="KW-0378">Hydrolase</keyword>
<evidence type="ECO:0000256" key="5">
    <source>
        <dbReference type="ARBA" id="ARBA00022801"/>
    </source>
</evidence>
<evidence type="ECO:0000313" key="10">
    <source>
        <dbReference type="EMBL" id="MXO83714.1"/>
    </source>
</evidence>
<feature type="transmembrane region" description="Helical" evidence="8">
    <location>
        <begin position="311"/>
        <end position="328"/>
    </location>
</feature>
<sequence length="512" mass="56227">MAGEGSVFSSIPNHWRSPLGRLALAWLAIFALTFRDWLTMFDQWWNISTYNHILLVPLIVGWLIYDRRRQLRDLQPAAWWPGLFAVGIALFFWLIGSLASVNTVSQLGAVLALQASTLVLLGPRIAAANLFPLTYMLFLVPFGDELVPTLQMITADLVIALTEWSGIPAIIDGVFIDTPVGLFEVAEACSGVKFLIAMVALGTLVAYSCFKSWKRRIVFMAAAIALPIFANGVRAWGTIYIAQSQGIEFAVGFDHVLYGWVFFALVVGALLAISWRYFDRDPEDLGIDLPSIADQAWFQRVSAATTGGSKAIAAVAALIILFGGWHAMASRVEASVPVSIALPDVKGWSRVDYAPLVDWAPKATGADHRLLGRYRNEAGQEVDVFLALYAAQEEGREASAYGEGALSTEKEWRWLAPGEPVPEAVSDYLLANGQVKRLAQTSFHHGDILTGSAAKLKLANMRDRLVLRAQPTMMLILSAEETETQKPARSIAAFRQSIGNESEWMDRIAGLR</sequence>
<dbReference type="Pfam" id="PF09721">
    <property type="entry name" value="Exosortase_EpsH"/>
    <property type="match status" value="1"/>
</dbReference>
<feature type="transmembrane region" description="Helical" evidence="8">
    <location>
        <begin position="44"/>
        <end position="65"/>
    </location>
</feature>
<evidence type="ECO:0000313" key="11">
    <source>
        <dbReference type="Proteomes" id="UP000460290"/>
    </source>
</evidence>
<dbReference type="OrthoDB" id="9797363at2"/>
<feature type="transmembrane region" description="Helical" evidence="8">
    <location>
        <begin position="152"/>
        <end position="171"/>
    </location>
</feature>
<keyword evidence="6 8" id="KW-1133">Transmembrane helix</keyword>
<dbReference type="EMBL" id="WTYZ01000001">
    <property type="protein sequence ID" value="MXO83714.1"/>
    <property type="molecule type" value="Genomic_DNA"/>
</dbReference>
<dbReference type="InterPro" id="IPR026392">
    <property type="entry name" value="Exo/Archaeosortase_dom"/>
</dbReference>
<protein>
    <submittedName>
        <fullName evidence="10">Exosortase A</fullName>
        <ecNumber evidence="10">3.4.22.-</ecNumber>
    </submittedName>
</protein>
<name>A0A844Z886_9SPHN</name>
<dbReference type="NCBIfam" id="TIGR03109">
    <property type="entry name" value="exosort_XrtA"/>
    <property type="match status" value="1"/>
</dbReference>
<feature type="transmembrane region" description="Helical" evidence="8">
    <location>
        <begin position="257"/>
        <end position="278"/>
    </location>
</feature>
<evidence type="ECO:0000256" key="6">
    <source>
        <dbReference type="ARBA" id="ARBA00022989"/>
    </source>
</evidence>
<dbReference type="AlphaFoldDB" id="A0A844Z886"/>
<dbReference type="GO" id="GO:0005886">
    <property type="term" value="C:plasma membrane"/>
    <property type="evidence" value="ECO:0007669"/>
    <property type="project" value="UniProtKB-SubCell"/>
</dbReference>
<evidence type="ECO:0000259" key="9">
    <source>
        <dbReference type="Pfam" id="PF11984"/>
    </source>
</evidence>
<evidence type="ECO:0000256" key="4">
    <source>
        <dbReference type="ARBA" id="ARBA00022692"/>
    </source>
</evidence>
<proteinExistence type="predicted"/>
<feature type="transmembrane region" description="Helical" evidence="8">
    <location>
        <begin position="191"/>
        <end position="210"/>
    </location>
</feature>
<dbReference type="Proteomes" id="UP000460290">
    <property type="component" value="Unassembled WGS sequence"/>
</dbReference>
<feature type="domain" description="Methanolan biosynthesis EpsI" evidence="9">
    <location>
        <begin position="313"/>
        <end position="500"/>
    </location>
</feature>
<keyword evidence="4 8" id="KW-0812">Transmembrane</keyword>
<organism evidence="10 11">
    <name type="scientific">Pontixanthobacter aestiaquae</name>
    <dbReference type="NCBI Taxonomy" id="1509367"/>
    <lineage>
        <taxon>Bacteria</taxon>
        <taxon>Pseudomonadati</taxon>
        <taxon>Pseudomonadota</taxon>
        <taxon>Alphaproteobacteria</taxon>
        <taxon>Sphingomonadales</taxon>
        <taxon>Erythrobacteraceae</taxon>
        <taxon>Pontixanthobacter</taxon>
    </lineage>
</organism>
<comment type="caution">
    <text evidence="10">The sequence shown here is derived from an EMBL/GenBank/DDBJ whole genome shotgun (WGS) entry which is preliminary data.</text>
</comment>
<evidence type="ECO:0000256" key="3">
    <source>
        <dbReference type="ARBA" id="ARBA00022670"/>
    </source>
</evidence>
<evidence type="ECO:0000256" key="1">
    <source>
        <dbReference type="ARBA" id="ARBA00004651"/>
    </source>
</evidence>
<reference evidence="10 11" key="1">
    <citation type="submission" date="2019-12" db="EMBL/GenBank/DDBJ databases">
        <title>Genomic-based taxomic classification of the family Erythrobacteraceae.</title>
        <authorList>
            <person name="Xu L."/>
        </authorList>
    </citation>
    <scope>NUCLEOTIDE SEQUENCE [LARGE SCALE GENOMIC DNA]</scope>
    <source>
        <strain evidence="10 11">KCTC 42006</strain>
    </source>
</reference>
<feature type="transmembrane region" description="Helical" evidence="8">
    <location>
        <begin position="77"/>
        <end position="101"/>
    </location>
</feature>
<feature type="transmembrane region" description="Helical" evidence="8">
    <location>
        <begin position="121"/>
        <end position="140"/>
    </location>
</feature>
<evidence type="ECO:0000256" key="2">
    <source>
        <dbReference type="ARBA" id="ARBA00022475"/>
    </source>
</evidence>
<dbReference type="GO" id="GO:0008233">
    <property type="term" value="F:peptidase activity"/>
    <property type="evidence" value="ECO:0007669"/>
    <property type="project" value="UniProtKB-KW"/>
</dbReference>
<dbReference type="GO" id="GO:0006508">
    <property type="term" value="P:proteolysis"/>
    <property type="evidence" value="ECO:0007669"/>
    <property type="project" value="UniProtKB-KW"/>
</dbReference>
<dbReference type="Pfam" id="PF11984">
    <property type="entry name" value="DUF3485"/>
    <property type="match status" value="1"/>
</dbReference>
<feature type="transmembrane region" description="Helical" evidence="8">
    <location>
        <begin position="217"/>
        <end position="237"/>
    </location>
</feature>
<dbReference type="NCBIfam" id="TIGR04178">
    <property type="entry name" value="exo_archaeo"/>
    <property type="match status" value="1"/>
</dbReference>
<evidence type="ECO:0000256" key="8">
    <source>
        <dbReference type="SAM" id="Phobius"/>
    </source>
</evidence>
<keyword evidence="3" id="KW-0645">Protease</keyword>
<dbReference type="EC" id="3.4.22.-" evidence="10"/>
<gene>
    <name evidence="10" type="primary">xrtA</name>
    <name evidence="10" type="ORF">GRI35_10105</name>
</gene>
<dbReference type="NCBIfam" id="TIGR02914">
    <property type="entry name" value="EpsI_fam"/>
    <property type="match status" value="1"/>
</dbReference>
<keyword evidence="11" id="KW-1185">Reference proteome</keyword>